<reference evidence="1 2" key="1">
    <citation type="submission" date="2016-10" db="EMBL/GenBank/DDBJ databases">
        <title>The Draft Genome Sequence of Actinokineospora bangkokensis 44EHWT reveals the biosynthetic pathway of antifungal compounds Thailandins with unusual extender unit butylmalonyl-CoA.</title>
        <authorList>
            <person name="Greule A."/>
            <person name="Intra B."/>
            <person name="Flemming S."/>
            <person name="Rommel M.G."/>
            <person name="Panbangred W."/>
            <person name="Bechthold A."/>
        </authorList>
    </citation>
    <scope>NUCLEOTIDE SEQUENCE [LARGE SCALE GENOMIC DNA]</scope>
    <source>
        <strain evidence="1 2">44EHW</strain>
    </source>
</reference>
<feature type="non-terminal residue" evidence="1">
    <location>
        <position position="1"/>
    </location>
</feature>
<dbReference type="OrthoDB" id="9781769at2"/>
<name>A0A1Q9LIT7_9PSEU</name>
<dbReference type="Gene3D" id="1.10.150.240">
    <property type="entry name" value="Putative phosphatase, domain 2"/>
    <property type="match status" value="1"/>
</dbReference>
<gene>
    <name evidence="1" type="ORF">BJP25_24090</name>
</gene>
<proteinExistence type="predicted"/>
<dbReference type="AlphaFoldDB" id="A0A1Q9LIT7"/>
<protein>
    <recommendedName>
        <fullName evidence="3">Haloacid dehalogenase</fullName>
    </recommendedName>
</protein>
<dbReference type="InterPro" id="IPR050155">
    <property type="entry name" value="HAD-like_hydrolase_sf"/>
</dbReference>
<keyword evidence="2" id="KW-1185">Reference proteome</keyword>
<dbReference type="InterPro" id="IPR023214">
    <property type="entry name" value="HAD_sf"/>
</dbReference>
<dbReference type="PANTHER" id="PTHR43434">
    <property type="entry name" value="PHOSPHOGLYCOLATE PHOSPHATASE"/>
    <property type="match status" value="1"/>
</dbReference>
<evidence type="ECO:0000313" key="1">
    <source>
        <dbReference type="EMBL" id="OLR91915.1"/>
    </source>
</evidence>
<dbReference type="EMBL" id="MKQR01000018">
    <property type="protein sequence ID" value="OLR91915.1"/>
    <property type="molecule type" value="Genomic_DNA"/>
</dbReference>
<dbReference type="Proteomes" id="UP000186040">
    <property type="component" value="Unassembled WGS sequence"/>
</dbReference>
<dbReference type="InterPro" id="IPR036412">
    <property type="entry name" value="HAD-like_sf"/>
</dbReference>
<dbReference type="Gene3D" id="3.40.50.1000">
    <property type="entry name" value="HAD superfamily/HAD-like"/>
    <property type="match status" value="1"/>
</dbReference>
<organism evidence="1 2">
    <name type="scientific">Actinokineospora bangkokensis</name>
    <dbReference type="NCBI Taxonomy" id="1193682"/>
    <lineage>
        <taxon>Bacteria</taxon>
        <taxon>Bacillati</taxon>
        <taxon>Actinomycetota</taxon>
        <taxon>Actinomycetes</taxon>
        <taxon>Pseudonocardiales</taxon>
        <taxon>Pseudonocardiaceae</taxon>
        <taxon>Actinokineospora</taxon>
    </lineage>
</organism>
<dbReference type="PANTHER" id="PTHR43434:SF1">
    <property type="entry name" value="PHOSPHOGLYCOLATE PHOSPHATASE"/>
    <property type="match status" value="1"/>
</dbReference>
<evidence type="ECO:0000313" key="2">
    <source>
        <dbReference type="Proteomes" id="UP000186040"/>
    </source>
</evidence>
<dbReference type="InterPro" id="IPR023198">
    <property type="entry name" value="PGP-like_dom2"/>
</dbReference>
<sequence>LLETRGVGSRLSAQAFRSVAGKDQAQFAVISGRTEFQIMRDNLALNDVDCGDHNVRAYAAALVEQYESHRHDLATVGRVLPGVQETLDAVSRLPWVLQSVLTGNLRRVAEVKLEIFGLASTFDLQLGSYGDDADERADLVQIARQRAEEATGARFPGARTVLIGDTENDVHAALAAGASVVGVATGSTSLEQLTSAGAHAVLDGLTPSSVTGVLTSIAGQADAVEGR</sequence>
<accession>A0A1Q9LIT7</accession>
<dbReference type="STRING" id="1193682.BJP25_24090"/>
<evidence type="ECO:0008006" key="3">
    <source>
        <dbReference type="Google" id="ProtNLM"/>
    </source>
</evidence>
<dbReference type="SUPFAM" id="SSF56784">
    <property type="entry name" value="HAD-like"/>
    <property type="match status" value="1"/>
</dbReference>
<dbReference type="RefSeq" id="WP_075976320.1">
    <property type="nucleotide sequence ID" value="NZ_MKQR01000018.1"/>
</dbReference>
<dbReference type="GO" id="GO:0006281">
    <property type="term" value="P:DNA repair"/>
    <property type="evidence" value="ECO:0007669"/>
    <property type="project" value="TreeGrafter"/>
</dbReference>
<dbReference type="Pfam" id="PF13242">
    <property type="entry name" value="Hydrolase_like"/>
    <property type="match status" value="1"/>
</dbReference>
<dbReference type="GO" id="GO:0008967">
    <property type="term" value="F:phosphoglycolate phosphatase activity"/>
    <property type="evidence" value="ECO:0007669"/>
    <property type="project" value="TreeGrafter"/>
</dbReference>
<comment type="caution">
    <text evidence="1">The sequence shown here is derived from an EMBL/GenBank/DDBJ whole genome shotgun (WGS) entry which is preliminary data.</text>
</comment>